<sequence>MFKLSSNIYVIDLSEGAINRKKICFQIQELLLKKSANFIQIVEICDVDRATVSMYLNELIDDGNIVLKPKRKQGIEKYALTTKGKNMITLLLEKQKIKTQIDQMSPKKFLEFKQLLGFLVKSKSGEEFLLRFQDTDHSEKIKKFKNLGTKSLPKE</sequence>
<dbReference type="Proteomes" id="UP000037237">
    <property type="component" value="Unassembled WGS sequence"/>
</dbReference>
<evidence type="ECO:0000313" key="1">
    <source>
        <dbReference type="EMBL" id="KON32304.1"/>
    </source>
</evidence>
<dbReference type="Gene3D" id="1.10.10.10">
    <property type="entry name" value="Winged helix-like DNA-binding domain superfamily/Winged helix DNA-binding domain"/>
    <property type="match status" value="1"/>
</dbReference>
<dbReference type="InterPro" id="IPR036390">
    <property type="entry name" value="WH_DNA-bd_sf"/>
</dbReference>
<dbReference type="EMBL" id="LFWU01000071">
    <property type="protein sequence ID" value="KON32304.1"/>
    <property type="molecule type" value="Genomic_DNA"/>
</dbReference>
<dbReference type="SUPFAM" id="SSF46785">
    <property type="entry name" value="Winged helix' DNA-binding domain"/>
    <property type="match status" value="1"/>
</dbReference>
<dbReference type="AlphaFoldDB" id="A0A0M0BV14"/>
<evidence type="ECO:0000313" key="2">
    <source>
        <dbReference type="Proteomes" id="UP000037237"/>
    </source>
</evidence>
<comment type="caution">
    <text evidence="1">The sequence shown here is derived from an EMBL/GenBank/DDBJ whole genome shotgun (WGS) entry which is preliminary data.</text>
</comment>
<accession>A0A0M0BV14</accession>
<proteinExistence type="predicted"/>
<dbReference type="InterPro" id="IPR036388">
    <property type="entry name" value="WH-like_DNA-bd_sf"/>
</dbReference>
<protein>
    <submittedName>
        <fullName evidence="1">Uncharacterized protein</fullName>
    </submittedName>
</protein>
<reference evidence="1 2" key="1">
    <citation type="submission" date="2015-06" db="EMBL/GenBank/DDBJ databases">
        <title>New insights into the roles of widespread benthic archaea in carbon and nitrogen cycling.</title>
        <authorList>
            <person name="Lazar C.S."/>
            <person name="Baker B.J."/>
            <person name="Seitz K.W."/>
            <person name="Hyde A.S."/>
            <person name="Dick G.J."/>
            <person name="Hinrichs K.-U."/>
            <person name="Teske A.P."/>
        </authorList>
    </citation>
    <scope>NUCLEOTIDE SEQUENCE [LARGE SCALE GENOMIC DNA]</scope>
    <source>
        <strain evidence="1">SG8-32-1</strain>
    </source>
</reference>
<name>A0A0M0BV14_9ARCH</name>
<organism evidence="1 2">
    <name type="scientific">miscellaneous Crenarchaeota group-1 archaeon SG8-32-1</name>
    <dbReference type="NCBI Taxonomy" id="1685124"/>
    <lineage>
        <taxon>Archaea</taxon>
        <taxon>Candidatus Bathyarchaeota</taxon>
        <taxon>MCG-1</taxon>
    </lineage>
</organism>
<gene>
    <name evidence="1" type="ORF">AC477_03150</name>
</gene>